<dbReference type="InterPro" id="IPR027417">
    <property type="entry name" value="P-loop_NTPase"/>
</dbReference>
<evidence type="ECO:0000313" key="3">
    <source>
        <dbReference type="Proteomes" id="UP000004095"/>
    </source>
</evidence>
<dbReference type="eggNOG" id="ENOG5032X5E">
    <property type="taxonomic scope" value="Bacteria"/>
</dbReference>
<gene>
    <name evidence="2" type="ORF">M23134_08071</name>
</gene>
<dbReference type="RefSeq" id="WP_002695141.1">
    <property type="nucleotide sequence ID" value="NZ_AAWS01000007.1"/>
</dbReference>
<dbReference type="AlphaFoldDB" id="A1ZGX8"/>
<evidence type="ECO:0000313" key="2">
    <source>
        <dbReference type="EMBL" id="EAY30247.1"/>
    </source>
</evidence>
<evidence type="ECO:0000256" key="1">
    <source>
        <dbReference type="SAM" id="MobiDB-lite"/>
    </source>
</evidence>
<organism evidence="2 3">
    <name type="scientific">Microscilla marina ATCC 23134</name>
    <dbReference type="NCBI Taxonomy" id="313606"/>
    <lineage>
        <taxon>Bacteria</taxon>
        <taxon>Pseudomonadati</taxon>
        <taxon>Bacteroidota</taxon>
        <taxon>Cytophagia</taxon>
        <taxon>Cytophagales</taxon>
        <taxon>Microscillaceae</taxon>
        <taxon>Microscilla</taxon>
    </lineage>
</organism>
<name>A1ZGX8_MICM2</name>
<sequence>MEDKQTFIAQMEKLMQLNHIGEAIEGTLEFLDLRPETYLRDAAMKLSGRWAVMNEAIEDQLVDKVTEVTYLKEIREDLEQLKKLIIHTIQEDQTALAQLPPLPKLLPPDFNQLLFDHSLRPAFTEKVAKTLFLQHTSVNIYGEDGAGKSRLFTDLLKALRLISFDNYRPVFIDFKNHAYAYNDMLLELHKQLGTGSDVPTDFMSFFEEIEQQNRWYLLFFYHFDAILDNPKIDPGFNAHFFDQLNALKNKRNVGLIVTTQQPHRGSYVFAEGKAYSNSWLNLKMEAIPALTDMQVTIELEKRLSNDYFQWLHHHPNERKQIEQKIRETPNTYQMLVFLAEQLNAKADEEVRFDERLHKWQKKYDEANSEQRTPGKTPTEKSGFQLLKKSLSPLINLFRGKK</sequence>
<protein>
    <submittedName>
        <fullName evidence="2">Uncharacterized protein</fullName>
    </submittedName>
</protein>
<accession>A1ZGX8</accession>
<dbReference type="Proteomes" id="UP000004095">
    <property type="component" value="Unassembled WGS sequence"/>
</dbReference>
<comment type="caution">
    <text evidence="2">The sequence shown here is derived from an EMBL/GenBank/DDBJ whole genome shotgun (WGS) entry which is preliminary data.</text>
</comment>
<keyword evidence="3" id="KW-1185">Reference proteome</keyword>
<reference evidence="2 3" key="1">
    <citation type="submission" date="2007-01" db="EMBL/GenBank/DDBJ databases">
        <authorList>
            <person name="Haygood M."/>
            <person name="Podell S."/>
            <person name="Anderson C."/>
            <person name="Hopkinson B."/>
            <person name="Roe K."/>
            <person name="Barbeau K."/>
            <person name="Gaasterland T."/>
            <person name="Ferriera S."/>
            <person name="Johnson J."/>
            <person name="Kravitz S."/>
            <person name="Beeson K."/>
            <person name="Sutton G."/>
            <person name="Rogers Y.-H."/>
            <person name="Friedman R."/>
            <person name="Frazier M."/>
            <person name="Venter J.C."/>
        </authorList>
    </citation>
    <scope>NUCLEOTIDE SEQUENCE [LARGE SCALE GENOMIC DNA]</scope>
    <source>
        <strain evidence="2 3">ATCC 23134</strain>
    </source>
</reference>
<proteinExistence type="predicted"/>
<dbReference type="SUPFAM" id="SSF52540">
    <property type="entry name" value="P-loop containing nucleoside triphosphate hydrolases"/>
    <property type="match status" value="1"/>
</dbReference>
<dbReference type="OrthoDB" id="5625664at2"/>
<dbReference type="Gene3D" id="3.40.50.300">
    <property type="entry name" value="P-loop containing nucleotide triphosphate hydrolases"/>
    <property type="match status" value="1"/>
</dbReference>
<feature type="region of interest" description="Disordered" evidence="1">
    <location>
        <begin position="363"/>
        <end position="383"/>
    </location>
</feature>
<dbReference type="EMBL" id="AAWS01000007">
    <property type="protein sequence ID" value="EAY30247.1"/>
    <property type="molecule type" value="Genomic_DNA"/>
</dbReference>
<feature type="compositionally biased region" description="Polar residues" evidence="1">
    <location>
        <begin position="369"/>
        <end position="381"/>
    </location>
</feature>